<accession>A0ABS0CAC6</accession>
<dbReference type="EC" id="1.6.99.-" evidence="4"/>
<protein>
    <submittedName>
        <fullName evidence="4">NAD(P)H oxidoreductase</fullName>
        <ecNumber evidence="4">1.6.99.-</ecNumber>
    </submittedName>
</protein>
<dbReference type="InterPro" id="IPR029039">
    <property type="entry name" value="Flavoprotein-like_sf"/>
</dbReference>
<dbReference type="InterPro" id="IPR051545">
    <property type="entry name" value="NAD(P)H_dehydrogenase_qn"/>
</dbReference>
<reference evidence="4 5" key="1">
    <citation type="submission" date="2020-10" db="EMBL/GenBank/DDBJ databases">
        <title>Identification of Nocardia species via Next-generation sequencing and recognition of intraspecies genetic diversity.</title>
        <authorList>
            <person name="Li P."/>
            <person name="Li P."/>
            <person name="Lu B."/>
        </authorList>
    </citation>
    <scope>NUCLEOTIDE SEQUENCE [LARGE SCALE GENOMIC DNA]</scope>
    <source>
        <strain evidence="4 5">N-11</strain>
    </source>
</reference>
<evidence type="ECO:0000259" key="3">
    <source>
        <dbReference type="Pfam" id="PF02525"/>
    </source>
</evidence>
<comment type="similarity">
    <text evidence="1">Belongs to the NAD(P)H dehydrogenase (quinone) family.</text>
</comment>
<name>A0ABS0CAC6_9NOCA</name>
<keyword evidence="2 4" id="KW-0560">Oxidoreductase</keyword>
<evidence type="ECO:0000313" key="5">
    <source>
        <dbReference type="Proteomes" id="UP000807309"/>
    </source>
</evidence>
<evidence type="ECO:0000313" key="4">
    <source>
        <dbReference type="EMBL" id="MBF6226473.1"/>
    </source>
</evidence>
<dbReference type="GO" id="GO:0016491">
    <property type="term" value="F:oxidoreductase activity"/>
    <property type="evidence" value="ECO:0007669"/>
    <property type="project" value="UniProtKB-KW"/>
</dbReference>
<dbReference type="Proteomes" id="UP000807309">
    <property type="component" value="Unassembled WGS sequence"/>
</dbReference>
<dbReference type="NCBIfam" id="NF007280">
    <property type="entry name" value="PRK09739.1"/>
    <property type="match status" value="1"/>
</dbReference>
<dbReference type="EMBL" id="JADLRE010000011">
    <property type="protein sequence ID" value="MBF6226473.1"/>
    <property type="molecule type" value="Genomic_DNA"/>
</dbReference>
<dbReference type="SUPFAM" id="SSF52218">
    <property type="entry name" value="Flavoproteins"/>
    <property type="match status" value="1"/>
</dbReference>
<proteinExistence type="inferred from homology"/>
<sequence>MEDPVPSNSIEDALTTPTALVVVAHPRPDSLTAHIAELTVGRLTAAGYRIDLLDLHAEGFDPRMTAADLPDWNNRDKTYSPEVEKHMRRILAADVIVAVFPVYWMQIPAILKGWIDRVWNYGFAYGRSKPRLAGKRMLWLGLAGAADDDGVVDIMQQALSTQLDDGIAYYCGLTQSTVGLLPGAEEKPQRLDADGNLLLDNALTGAARDAHFAALEDRALRFVDEFLTGDRVPA</sequence>
<dbReference type="InterPro" id="IPR003680">
    <property type="entry name" value="Flavodoxin_fold"/>
</dbReference>
<dbReference type="Gene3D" id="3.40.50.360">
    <property type="match status" value="1"/>
</dbReference>
<dbReference type="PANTHER" id="PTHR10204:SF34">
    <property type="entry name" value="NAD(P)H DEHYDROGENASE [QUINONE] 1 ISOFORM 1"/>
    <property type="match status" value="1"/>
</dbReference>
<dbReference type="PANTHER" id="PTHR10204">
    <property type="entry name" value="NAD P H OXIDOREDUCTASE-RELATED"/>
    <property type="match status" value="1"/>
</dbReference>
<evidence type="ECO:0000256" key="1">
    <source>
        <dbReference type="ARBA" id="ARBA00006252"/>
    </source>
</evidence>
<organism evidence="4 5">
    <name type="scientific">Nocardia abscessus</name>
    <dbReference type="NCBI Taxonomy" id="120957"/>
    <lineage>
        <taxon>Bacteria</taxon>
        <taxon>Bacillati</taxon>
        <taxon>Actinomycetota</taxon>
        <taxon>Actinomycetes</taxon>
        <taxon>Mycobacteriales</taxon>
        <taxon>Nocardiaceae</taxon>
        <taxon>Nocardia</taxon>
    </lineage>
</organism>
<comment type="caution">
    <text evidence="4">The sequence shown here is derived from an EMBL/GenBank/DDBJ whole genome shotgun (WGS) entry which is preliminary data.</text>
</comment>
<feature type="domain" description="Flavodoxin-like fold" evidence="3">
    <location>
        <begin position="19"/>
        <end position="185"/>
    </location>
</feature>
<gene>
    <name evidence="4" type="ORF">IU470_15345</name>
</gene>
<dbReference type="Pfam" id="PF02525">
    <property type="entry name" value="Flavodoxin_2"/>
    <property type="match status" value="1"/>
</dbReference>
<keyword evidence="5" id="KW-1185">Reference proteome</keyword>
<evidence type="ECO:0000256" key="2">
    <source>
        <dbReference type="ARBA" id="ARBA00023002"/>
    </source>
</evidence>